<sequence length="161" mass="17721">MWQNPSLQGRLQYHFPALPLFVQVRPGPRLPGTWRVPRTMGAMRRGGQQRSPPPPPSTPVTADSSTRSAFQTRFGGLGPPTAGQRSQSTAPKLREQRSKALKNGATRPVLNAGTHRRRTGQCLAALLLCGTPACLKVDLGKCRDLRAAPRRPLRSYLRPRL</sequence>
<proteinExistence type="predicted"/>
<organism evidence="2 3">
    <name type="scientific">Synaphobranchus kaupii</name>
    <name type="common">Kaup's arrowtooth eel</name>
    <dbReference type="NCBI Taxonomy" id="118154"/>
    <lineage>
        <taxon>Eukaryota</taxon>
        <taxon>Metazoa</taxon>
        <taxon>Chordata</taxon>
        <taxon>Craniata</taxon>
        <taxon>Vertebrata</taxon>
        <taxon>Euteleostomi</taxon>
        <taxon>Actinopterygii</taxon>
        <taxon>Neopterygii</taxon>
        <taxon>Teleostei</taxon>
        <taxon>Anguilliformes</taxon>
        <taxon>Synaphobranchidae</taxon>
        <taxon>Synaphobranchus</taxon>
    </lineage>
</organism>
<dbReference type="Proteomes" id="UP001152622">
    <property type="component" value="Chromosome 4"/>
</dbReference>
<evidence type="ECO:0000313" key="3">
    <source>
        <dbReference type="Proteomes" id="UP001152622"/>
    </source>
</evidence>
<reference evidence="2" key="1">
    <citation type="journal article" date="2023" name="Science">
        <title>Genome structures resolve the early diversification of teleost fishes.</title>
        <authorList>
            <person name="Parey E."/>
            <person name="Louis A."/>
            <person name="Montfort J."/>
            <person name="Bouchez O."/>
            <person name="Roques C."/>
            <person name="Iampietro C."/>
            <person name="Lluch J."/>
            <person name="Castinel A."/>
            <person name="Donnadieu C."/>
            <person name="Desvignes T."/>
            <person name="Floi Bucao C."/>
            <person name="Jouanno E."/>
            <person name="Wen M."/>
            <person name="Mejri S."/>
            <person name="Dirks R."/>
            <person name="Jansen H."/>
            <person name="Henkel C."/>
            <person name="Chen W.J."/>
            <person name="Zahm M."/>
            <person name="Cabau C."/>
            <person name="Klopp C."/>
            <person name="Thompson A.W."/>
            <person name="Robinson-Rechavi M."/>
            <person name="Braasch I."/>
            <person name="Lecointre G."/>
            <person name="Bobe J."/>
            <person name="Postlethwait J.H."/>
            <person name="Berthelot C."/>
            <person name="Roest Crollius H."/>
            <person name="Guiguen Y."/>
        </authorList>
    </citation>
    <scope>NUCLEOTIDE SEQUENCE</scope>
    <source>
        <strain evidence="2">WJC10195</strain>
    </source>
</reference>
<feature type="region of interest" description="Disordered" evidence="1">
    <location>
        <begin position="43"/>
        <end position="112"/>
    </location>
</feature>
<keyword evidence="3" id="KW-1185">Reference proteome</keyword>
<evidence type="ECO:0000313" key="2">
    <source>
        <dbReference type="EMBL" id="KAJ8365128.1"/>
    </source>
</evidence>
<comment type="caution">
    <text evidence="2">The sequence shown here is derived from an EMBL/GenBank/DDBJ whole genome shotgun (WGS) entry which is preliminary data.</text>
</comment>
<name>A0A9Q1FS56_SYNKA</name>
<accession>A0A9Q1FS56</accession>
<protein>
    <submittedName>
        <fullName evidence="2">Uncharacterized protein</fullName>
    </submittedName>
</protein>
<dbReference type="AlphaFoldDB" id="A0A9Q1FS56"/>
<evidence type="ECO:0000256" key="1">
    <source>
        <dbReference type="SAM" id="MobiDB-lite"/>
    </source>
</evidence>
<dbReference type="EMBL" id="JAINUF010000004">
    <property type="protein sequence ID" value="KAJ8365128.1"/>
    <property type="molecule type" value="Genomic_DNA"/>
</dbReference>
<gene>
    <name evidence="2" type="ORF">SKAU_G00139590</name>
</gene>